<name>A0A225UU93_9STRA</name>
<dbReference type="AlphaFoldDB" id="A0A225UU93"/>
<organism evidence="1 2">
    <name type="scientific">Phytophthora megakarya</name>
    <dbReference type="NCBI Taxonomy" id="4795"/>
    <lineage>
        <taxon>Eukaryota</taxon>
        <taxon>Sar</taxon>
        <taxon>Stramenopiles</taxon>
        <taxon>Oomycota</taxon>
        <taxon>Peronosporomycetes</taxon>
        <taxon>Peronosporales</taxon>
        <taxon>Peronosporaceae</taxon>
        <taxon>Phytophthora</taxon>
    </lineage>
</organism>
<dbReference type="EMBL" id="NBNE01011436">
    <property type="protein sequence ID" value="OWY96593.1"/>
    <property type="molecule type" value="Genomic_DNA"/>
</dbReference>
<comment type="caution">
    <text evidence="1">The sequence shown here is derived from an EMBL/GenBank/DDBJ whole genome shotgun (WGS) entry which is preliminary data.</text>
</comment>
<protein>
    <submittedName>
        <fullName evidence="1">Uncharacterized protein</fullName>
    </submittedName>
</protein>
<reference evidence="2" key="1">
    <citation type="submission" date="2017-03" db="EMBL/GenBank/DDBJ databases">
        <title>Phytopthora megakarya and P. palmivora, two closely related causual agents of cacao black pod achieved similar genome size and gene model numbers by different mechanisms.</title>
        <authorList>
            <person name="Ali S."/>
            <person name="Shao J."/>
            <person name="Larry D.J."/>
            <person name="Kronmiller B."/>
            <person name="Shen D."/>
            <person name="Strem M.D."/>
            <person name="Melnick R.L."/>
            <person name="Guiltinan M.J."/>
            <person name="Tyler B.M."/>
            <person name="Meinhardt L.W."/>
            <person name="Bailey B.A."/>
        </authorList>
    </citation>
    <scope>NUCLEOTIDE SEQUENCE [LARGE SCALE GENOMIC DNA]</scope>
    <source>
        <strain evidence="2">zdho120</strain>
    </source>
</reference>
<proteinExistence type="predicted"/>
<sequence length="82" mass="9411">MAPDNRTLFEKKRSFCSTCLTDAANSNALEVAQDELTNSKAYREACMAKVQETTRLFRIKESAVSRCRINNRRHITRNPMTV</sequence>
<dbReference type="Proteomes" id="UP000198211">
    <property type="component" value="Unassembled WGS sequence"/>
</dbReference>
<keyword evidence="2" id="KW-1185">Reference proteome</keyword>
<evidence type="ECO:0000313" key="2">
    <source>
        <dbReference type="Proteomes" id="UP000198211"/>
    </source>
</evidence>
<accession>A0A225UU93</accession>
<gene>
    <name evidence="1" type="ORF">PHMEG_00033106</name>
</gene>
<evidence type="ECO:0000313" key="1">
    <source>
        <dbReference type="EMBL" id="OWY96593.1"/>
    </source>
</evidence>